<evidence type="ECO:0000256" key="1">
    <source>
        <dbReference type="SAM" id="Phobius"/>
    </source>
</evidence>
<proteinExistence type="predicted"/>
<evidence type="ECO:0000313" key="2">
    <source>
        <dbReference type="EMBL" id="AFM39619.1"/>
    </source>
</evidence>
<gene>
    <name evidence="2" type="ordered locus">Desaci_0554</name>
</gene>
<dbReference type="STRING" id="646529.Desaci_0554"/>
<dbReference type="EMBL" id="CP003639">
    <property type="protein sequence ID" value="AFM39619.1"/>
    <property type="molecule type" value="Genomic_DNA"/>
</dbReference>
<sequence>MRKKLFLSTLIITLITLTFCILAVNLVFHQQFSNYLAKTSETAIEQLPTRLSALYQSKGTWDSVSFDEISQSLPVGTAVTLTDPNGKQIASFSNMMGDMMHGQGGMSMGMSMSMSSSITNWKTKTLTVSGPQGILATANVQYPGPILNPQDILFQSSVLYSLLFAGGLALVFGIILSFFTSRRLAAPEEQELALL</sequence>
<dbReference type="RefSeq" id="WP_014825631.1">
    <property type="nucleotide sequence ID" value="NC_018068.1"/>
</dbReference>
<keyword evidence="1" id="KW-0472">Membrane</keyword>
<feature type="transmembrane region" description="Helical" evidence="1">
    <location>
        <begin position="158"/>
        <end position="179"/>
    </location>
</feature>
<dbReference type="AlphaFoldDB" id="I4D1E5"/>
<organism evidence="2 3">
    <name type="scientific">Desulfosporosinus acidiphilus (strain DSM 22704 / JCM 16185 / SJ4)</name>
    <dbReference type="NCBI Taxonomy" id="646529"/>
    <lineage>
        <taxon>Bacteria</taxon>
        <taxon>Bacillati</taxon>
        <taxon>Bacillota</taxon>
        <taxon>Clostridia</taxon>
        <taxon>Eubacteriales</taxon>
        <taxon>Desulfitobacteriaceae</taxon>
        <taxon>Desulfosporosinus</taxon>
    </lineage>
</organism>
<dbReference type="HOGENOM" id="CLU_1394350_0_0_9"/>
<dbReference type="KEGG" id="dai:Desaci_0554"/>
<evidence type="ECO:0000313" key="3">
    <source>
        <dbReference type="Proteomes" id="UP000002892"/>
    </source>
</evidence>
<keyword evidence="3" id="KW-1185">Reference proteome</keyword>
<dbReference type="eggNOG" id="COG3850">
    <property type="taxonomic scope" value="Bacteria"/>
</dbReference>
<keyword evidence="1" id="KW-1133">Transmembrane helix</keyword>
<accession>I4D1E5</accession>
<keyword evidence="1" id="KW-0812">Transmembrane</keyword>
<reference evidence="2 3" key="1">
    <citation type="journal article" date="2012" name="J. Bacteriol.">
        <title>Complete genome sequences of Desulfosporosinus orientis DSM765T, Desulfosporosinus youngiae DSM17734T, Desulfosporosinus meridiei DSM13257T, and Desulfosporosinus acidiphilus DSM22704T.</title>
        <authorList>
            <person name="Pester M."/>
            <person name="Brambilla E."/>
            <person name="Alazard D."/>
            <person name="Rattei T."/>
            <person name="Weinmaier T."/>
            <person name="Han J."/>
            <person name="Lucas S."/>
            <person name="Lapidus A."/>
            <person name="Cheng J.F."/>
            <person name="Goodwin L."/>
            <person name="Pitluck S."/>
            <person name="Peters L."/>
            <person name="Ovchinnikova G."/>
            <person name="Teshima H."/>
            <person name="Detter J.C."/>
            <person name="Han C.S."/>
            <person name="Tapia R."/>
            <person name="Land M.L."/>
            <person name="Hauser L."/>
            <person name="Kyrpides N.C."/>
            <person name="Ivanova N.N."/>
            <person name="Pagani I."/>
            <person name="Huntmann M."/>
            <person name="Wei C.L."/>
            <person name="Davenport K.W."/>
            <person name="Daligault H."/>
            <person name="Chain P.S."/>
            <person name="Chen A."/>
            <person name="Mavromatis K."/>
            <person name="Markowitz V."/>
            <person name="Szeto E."/>
            <person name="Mikhailova N."/>
            <person name="Pati A."/>
            <person name="Wagner M."/>
            <person name="Woyke T."/>
            <person name="Ollivier B."/>
            <person name="Klenk H.P."/>
            <person name="Spring S."/>
            <person name="Loy A."/>
        </authorList>
    </citation>
    <scope>NUCLEOTIDE SEQUENCE [LARGE SCALE GENOMIC DNA]</scope>
    <source>
        <strain evidence="3">DSM 22704 / JCM 16185 / SJ4</strain>
    </source>
</reference>
<protein>
    <submittedName>
        <fullName evidence="2">Uncharacterized protein</fullName>
    </submittedName>
</protein>
<dbReference type="Proteomes" id="UP000002892">
    <property type="component" value="Chromosome"/>
</dbReference>
<name>I4D1E5_DESAJ</name>